<dbReference type="InterPro" id="IPR002797">
    <property type="entry name" value="Polysacc_synth"/>
</dbReference>
<feature type="transmembrane region" description="Helical" evidence="6">
    <location>
        <begin position="343"/>
        <end position="363"/>
    </location>
</feature>
<evidence type="ECO:0000256" key="6">
    <source>
        <dbReference type="SAM" id="Phobius"/>
    </source>
</evidence>
<dbReference type="Pfam" id="PF01943">
    <property type="entry name" value="Polysacc_synt"/>
    <property type="match status" value="1"/>
</dbReference>
<dbReference type="EMBL" id="FNDB01000010">
    <property type="protein sequence ID" value="SDH60862.1"/>
    <property type="molecule type" value="Genomic_DNA"/>
</dbReference>
<feature type="transmembrane region" description="Helical" evidence="6">
    <location>
        <begin position="254"/>
        <end position="278"/>
    </location>
</feature>
<feature type="transmembrane region" description="Helical" evidence="6">
    <location>
        <begin position="466"/>
        <end position="486"/>
    </location>
</feature>
<evidence type="ECO:0000256" key="3">
    <source>
        <dbReference type="ARBA" id="ARBA00022692"/>
    </source>
</evidence>
<evidence type="ECO:0000313" key="7">
    <source>
        <dbReference type="EMBL" id="SDH60862.1"/>
    </source>
</evidence>
<dbReference type="InterPro" id="IPR050833">
    <property type="entry name" value="Poly_Biosynth_Transport"/>
</dbReference>
<keyword evidence="8" id="KW-1185">Reference proteome</keyword>
<keyword evidence="2" id="KW-1003">Cell membrane</keyword>
<evidence type="ECO:0000256" key="2">
    <source>
        <dbReference type="ARBA" id="ARBA00022475"/>
    </source>
</evidence>
<dbReference type="AlphaFoldDB" id="A0A1G8DT86"/>
<accession>A0A1G8DT86</accession>
<dbReference type="Proteomes" id="UP000199274">
    <property type="component" value="Unassembled WGS sequence"/>
</dbReference>
<feature type="transmembrane region" description="Helical" evidence="6">
    <location>
        <begin position="12"/>
        <end position="33"/>
    </location>
</feature>
<evidence type="ECO:0000256" key="1">
    <source>
        <dbReference type="ARBA" id="ARBA00004651"/>
    </source>
</evidence>
<name>A0A1G8DT86_9FLAO</name>
<evidence type="ECO:0000256" key="5">
    <source>
        <dbReference type="ARBA" id="ARBA00023136"/>
    </source>
</evidence>
<comment type="subcellular location">
    <subcellularLocation>
        <location evidence="1">Cell membrane</location>
        <topology evidence="1">Multi-pass membrane protein</topology>
    </subcellularLocation>
</comment>
<reference evidence="8" key="1">
    <citation type="submission" date="2016-10" db="EMBL/GenBank/DDBJ databases">
        <authorList>
            <person name="Varghese N."/>
            <person name="Submissions S."/>
        </authorList>
    </citation>
    <scope>NUCLEOTIDE SEQUENCE [LARGE SCALE GENOMIC DNA]</scope>
    <source>
        <strain evidence="8">CGMCC 1.2747</strain>
    </source>
</reference>
<evidence type="ECO:0000313" key="8">
    <source>
        <dbReference type="Proteomes" id="UP000199274"/>
    </source>
</evidence>
<keyword evidence="5 6" id="KW-0472">Membrane</keyword>
<feature type="transmembrane region" description="Helical" evidence="6">
    <location>
        <begin position="375"/>
        <end position="395"/>
    </location>
</feature>
<feature type="transmembrane region" description="Helical" evidence="6">
    <location>
        <begin position="128"/>
        <end position="152"/>
    </location>
</feature>
<dbReference type="RefSeq" id="WP_091257672.1">
    <property type="nucleotide sequence ID" value="NZ_FNDB01000010.1"/>
</dbReference>
<feature type="transmembrane region" description="Helical" evidence="6">
    <location>
        <begin position="45"/>
        <end position="71"/>
    </location>
</feature>
<feature type="transmembrane region" description="Helical" evidence="6">
    <location>
        <begin position="188"/>
        <end position="207"/>
    </location>
</feature>
<dbReference type="GO" id="GO:0005886">
    <property type="term" value="C:plasma membrane"/>
    <property type="evidence" value="ECO:0007669"/>
    <property type="project" value="UniProtKB-SubCell"/>
</dbReference>
<dbReference type="PANTHER" id="PTHR30250:SF26">
    <property type="entry name" value="PSMA PROTEIN"/>
    <property type="match status" value="1"/>
</dbReference>
<dbReference type="OrthoDB" id="5751261at2"/>
<feature type="transmembrane region" description="Helical" evidence="6">
    <location>
        <begin position="401"/>
        <end position="423"/>
    </location>
</feature>
<evidence type="ECO:0000256" key="4">
    <source>
        <dbReference type="ARBA" id="ARBA00022989"/>
    </source>
</evidence>
<organism evidence="7 8">
    <name type="scientific">Flavobacterium omnivorum</name>
    <dbReference type="NCBI Taxonomy" id="178355"/>
    <lineage>
        <taxon>Bacteria</taxon>
        <taxon>Pseudomonadati</taxon>
        <taxon>Bacteroidota</taxon>
        <taxon>Flavobacteriia</taxon>
        <taxon>Flavobacteriales</taxon>
        <taxon>Flavobacteriaceae</taxon>
        <taxon>Flavobacterium</taxon>
    </lineage>
</organism>
<proteinExistence type="predicted"/>
<dbReference type="STRING" id="178355.SAMN04488062_110112"/>
<feature type="transmembrane region" description="Helical" evidence="6">
    <location>
        <begin position="227"/>
        <end position="248"/>
    </location>
</feature>
<keyword evidence="3 6" id="KW-0812">Transmembrane</keyword>
<feature type="transmembrane region" description="Helical" evidence="6">
    <location>
        <begin position="443"/>
        <end position="460"/>
    </location>
</feature>
<dbReference type="PANTHER" id="PTHR30250">
    <property type="entry name" value="PST FAMILY PREDICTED COLANIC ACID TRANSPORTER"/>
    <property type="match status" value="1"/>
</dbReference>
<sequence>MTETSNKQIKTAAIISYISIVFNIITGLIYTPWMVNSIGKSDYGLYVLVSSFLIYFTIDFGLGQAIARFLAKYRAENNEQKVNQLLSITTKIYLLISLIMLIALVVVFFFLQNIFLQLNSAEIEKFKTIYVIAGLFSLVSFPFMSLNGVFIAFERFVVLKLCDIFSKIGVILFMVIALLLGYKLYAIIAINAFIGIIVILFKLIYLFKTTAIKIDLKYKSKALTKELFGFSAWTSVLGIAQRLIINIAPTLLGIYSGTTAIAVFSIGMLIESYVWTFASALNGLFLPKVSGLLSTSENREQVLQLMVKVGRIQLFIIGILYIGMITLGQEFIVLWMGPKFANSYPIVLMLIFPGFFTLTQEIASTLLYVENKIKFKAIIFMVAAIMSILLSVFLIPYFGALGAAMGIVISLLIFEVIIINIFYQKIMKINIIYFFKACLLKMAPSLAIALGFGFAVNYYIPATNFVVFFIKASIIALVYIVVMWFFSLNKYEKELILSIYKKFTPNKLS</sequence>
<feature type="transmembrane region" description="Helical" evidence="6">
    <location>
        <begin position="314"/>
        <end position="337"/>
    </location>
</feature>
<gene>
    <name evidence="7" type="ORF">SAMN04488062_110112</name>
</gene>
<feature type="transmembrane region" description="Helical" evidence="6">
    <location>
        <begin position="164"/>
        <end position="182"/>
    </location>
</feature>
<keyword evidence="4 6" id="KW-1133">Transmembrane helix</keyword>
<feature type="transmembrane region" description="Helical" evidence="6">
    <location>
        <begin position="92"/>
        <end position="116"/>
    </location>
</feature>
<protein>
    <submittedName>
        <fullName evidence="7">Peptidoglycan biosynthesis protein MviN/MurJ, putative lipid II flippase</fullName>
    </submittedName>
</protein>